<accession>A0ABS9EQZ6</accession>
<organism evidence="2 3">
    <name type="scientific">Dethiosulfovibrio marinus</name>
    <dbReference type="NCBI Taxonomy" id="133532"/>
    <lineage>
        <taxon>Bacteria</taxon>
        <taxon>Thermotogati</taxon>
        <taxon>Synergistota</taxon>
        <taxon>Synergistia</taxon>
        <taxon>Synergistales</taxon>
        <taxon>Dethiosulfovibrionaceae</taxon>
        <taxon>Dethiosulfovibrio</taxon>
    </lineage>
</organism>
<dbReference type="Proteomes" id="UP001200430">
    <property type="component" value="Unassembled WGS sequence"/>
</dbReference>
<keyword evidence="3" id="KW-1185">Reference proteome</keyword>
<sequence length="63" mass="7305">MGKLISPDPDMWGNPVRKGALEDRVRERKETVRHDRKRLVLTVAITAILLAPFVIVATRFFFR</sequence>
<keyword evidence="1" id="KW-1133">Transmembrane helix</keyword>
<dbReference type="RefSeq" id="WP_236100379.1">
    <property type="nucleotide sequence ID" value="NZ_JAKGUD010000020.1"/>
</dbReference>
<feature type="transmembrane region" description="Helical" evidence="1">
    <location>
        <begin position="39"/>
        <end position="62"/>
    </location>
</feature>
<gene>
    <name evidence="2" type="ORF">L2W38_12455</name>
</gene>
<keyword evidence="1" id="KW-0812">Transmembrane</keyword>
<evidence type="ECO:0000313" key="3">
    <source>
        <dbReference type="Proteomes" id="UP001200430"/>
    </source>
</evidence>
<reference evidence="2 3" key="1">
    <citation type="submission" date="2022-01" db="EMBL/GenBank/DDBJ databases">
        <title>Dethiosulfovibrio faecalis sp. nov., a novel proteolytic, non-sulfur-reducing bacterium isolated from a marine aquaculture solid waste bioreactor.</title>
        <authorList>
            <person name="Grabowski S."/>
            <person name="Apolinario E."/>
            <person name="Schneider N."/>
            <person name="Marshall C.W."/>
            <person name="Sowers K.R."/>
        </authorList>
    </citation>
    <scope>NUCLEOTIDE SEQUENCE [LARGE SCALE GENOMIC DNA]</scope>
    <source>
        <strain evidence="2 3">DSM 12537</strain>
    </source>
</reference>
<dbReference type="EMBL" id="JAKGUD010000020">
    <property type="protein sequence ID" value="MCF4143620.1"/>
    <property type="molecule type" value="Genomic_DNA"/>
</dbReference>
<comment type="caution">
    <text evidence="2">The sequence shown here is derived from an EMBL/GenBank/DDBJ whole genome shotgun (WGS) entry which is preliminary data.</text>
</comment>
<evidence type="ECO:0000313" key="2">
    <source>
        <dbReference type="EMBL" id="MCF4143620.1"/>
    </source>
</evidence>
<keyword evidence="1" id="KW-0472">Membrane</keyword>
<proteinExistence type="predicted"/>
<protein>
    <submittedName>
        <fullName evidence="2">Uncharacterized protein</fullName>
    </submittedName>
</protein>
<evidence type="ECO:0000256" key="1">
    <source>
        <dbReference type="SAM" id="Phobius"/>
    </source>
</evidence>
<name>A0ABS9EQZ6_9BACT</name>